<reference evidence="1 2" key="1">
    <citation type="submission" date="2016-10" db="EMBL/GenBank/DDBJ databases">
        <authorList>
            <person name="de Groot N.N."/>
        </authorList>
    </citation>
    <scope>NUCLEOTIDE SEQUENCE [LARGE SCALE GENOMIC DNA]</scope>
    <source>
        <strain>GEY</strain>
        <strain evidence="2">DSM 9560</strain>
    </source>
</reference>
<sequence>MKAYKVEGIYCIQQEEKKEGIDSCKVILNVYHRVSGKPITNGTAFFSNVLKIEILNGQAIGNIPVGKYDIGITNLNSLPFSIKGLKLINKKLVVINCYLGNSLQF</sequence>
<dbReference type="EMBL" id="FONY01000083">
    <property type="protein sequence ID" value="SFF61430.1"/>
    <property type="molecule type" value="Genomic_DNA"/>
</dbReference>
<organism evidence="1 2">
    <name type="scientific">Thermoflexibacter ruber</name>
    <dbReference type="NCBI Taxonomy" id="1003"/>
    <lineage>
        <taxon>Bacteria</taxon>
        <taxon>Pseudomonadati</taxon>
        <taxon>Bacteroidota</taxon>
        <taxon>Cytophagia</taxon>
        <taxon>Cytophagales</taxon>
        <taxon>Thermoflexibacteraceae</taxon>
        <taxon>Thermoflexibacter</taxon>
    </lineage>
</organism>
<dbReference type="Proteomes" id="UP000199513">
    <property type="component" value="Unassembled WGS sequence"/>
</dbReference>
<evidence type="ECO:0000313" key="2">
    <source>
        <dbReference type="Proteomes" id="UP000199513"/>
    </source>
</evidence>
<gene>
    <name evidence="1" type="ORF">SAMN04488541_10835</name>
</gene>
<protein>
    <submittedName>
        <fullName evidence="1">Uncharacterized protein</fullName>
    </submittedName>
</protein>
<name>A0A1I2K5I4_9BACT</name>
<dbReference type="AlphaFoldDB" id="A0A1I2K5I4"/>
<dbReference type="STRING" id="1003.SAMN04488541_10835"/>
<proteinExistence type="predicted"/>
<evidence type="ECO:0000313" key="1">
    <source>
        <dbReference type="EMBL" id="SFF61430.1"/>
    </source>
</evidence>
<accession>A0A1I2K5I4</accession>
<keyword evidence="2" id="KW-1185">Reference proteome</keyword>